<reference evidence="1 2" key="1">
    <citation type="submission" date="2019-09" db="EMBL/GenBank/DDBJ databases">
        <authorList>
            <person name="Ou C."/>
        </authorList>
    </citation>
    <scope>NUCLEOTIDE SEQUENCE [LARGE SCALE GENOMIC DNA]</scope>
    <source>
        <strain evidence="1">S2</strain>
        <tissue evidence="1">Leaf</tissue>
    </source>
</reference>
<reference evidence="1 2" key="3">
    <citation type="submission" date="2019-11" db="EMBL/GenBank/DDBJ databases">
        <title>A de novo genome assembly of a pear dwarfing rootstock.</title>
        <authorList>
            <person name="Wang F."/>
            <person name="Wang J."/>
            <person name="Li S."/>
            <person name="Zhang Y."/>
            <person name="Fang M."/>
            <person name="Ma L."/>
            <person name="Zhao Y."/>
            <person name="Jiang S."/>
        </authorList>
    </citation>
    <scope>NUCLEOTIDE SEQUENCE [LARGE SCALE GENOMIC DNA]</scope>
    <source>
        <strain evidence="1">S2</strain>
        <tissue evidence="1">Leaf</tissue>
    </source>
</reference>
<evidence type="ECO:0000313" key="1">
    <source>
        <dbReference type="EMBL" id="KAB2619672.1"/>
    </source>
</evidence>
<dbReference type="Proteomes" id="UP000327157">
    <property type="component" value="Chromosome 15"/>
</dbReference>
<reference evidence="2" key="2">
    <citation type="submission" date="2019-10" db="EMBL/GenBank/DDBJ databases">
        <title>A de novo genome assembly of a pear dwarfing rootstock.</title>
        <authorList>
            <person name="Wang F."/>
            <person name="Wang J."/>
            <person name="Li S."/>
            <person name="Zhang Y."/>
            <person name="Fang M."/>
            <person name="Ma L."/>
            <person name="Zhao Y."/>
            <person name="Jiang S."/>
        </authorList>
    </citation>
    <scope>NUCLEOTIDE SEQUENCE [LARGE SCALE GENOMIC DNA]</scope>
</reference>
<comment type="caution">
    <text evidence="1">The sequence shown here is derived from an EMBL/GenBank/DDBJ whole genome shotgun (WGS) entry which is preliminary data.</text>
</comment>
<keyword evidence="2" id="KW-1185">Reference proteome</keyword>
<evidence type="ECO:0000313" key="2">
    <source>
        <dbReference type="Proteomes" id="UP000327157"/>
    </source>
</evidence>
<gene>
    <name evidence="1" type="ORF">D8674_015541</name>
</gene>
<protein>
    <submittedName>
        <fullName evidence="1">Uncharacterized protein</fullName>
    </submittedName>
</protein>
<dbReference type="EMBL" id="SMOL01000401">
    <property type="protein sequence ID" value="KAB2619672.1"/>
    <property type="molecule type" value="Genomic_DNA"/>
</dbReference>
<organism evidence="1 2">
    <name type="scientific">Pyrus ussuriensis x Pyrus communis</name>
    <dbReference type="NCBI Taxonomy" id="2448454"/>
    <lineage>
        <taxon>Eukaryota</taxon>
        <taxon>Viridiplantae</taxon>
        <taxon>Streptophyta</taxon>
        <taxon>Embryophyta</taxon>
        <taxon>Tracheophyta</taxon>
        <taxon>Spermatophyta</taxon>
        <taxon>Magnoliopsida</taxon>
        <taxon>eudicotyledons</taxon>
        <taxon>Gunneridae</taxon>
        <taxon>Pentapetalae</taxon>
        <taxon>rosids</taxon>
        <taxon>fabids</taxon>
        <taxon>Rosales</taxon>
        <taxon>Rosaceae</taxon>
        <taxon>Amygdaloideae</taxon>
        <taxon>Maleae</taxon>
        <taxon>Pyrus</taxon>
    </lineage>
</organism>
<proteinExistence type="predicted"/>
<sequence length="52" mass="5608">MPEFPRGQAFCNIDQSRIDHSVVFSSVDASMVAGKTFVTGGGCCGLWLEIKD</sequence>
<accession>A0A5N5H0S9</accession>
<dbReference type="AlphaFoldDB" id="A0A5N5H0S9"/>
<name>A0A5N5H0S9_9ROSA</name>